<comment type="similarity">
    <text evidence="2">Belongs to the nitroreductase family.</text>
</comment>
<reference evidence="8" key="1">
    <citation type="submission" date="2019-05" db="EMBL/GenBank/DDBJ databases">
        <authorList>
            <person name="Lianzixin W."/>
        </authorList>
    </citation>
    <scope>NUCLEOTIDE SEQUENCE</scope>
    <source>
        <strain evidence="8">EC11</strain>
    </source>
</reference>
<gene>
    <name evidence="8" type="ORF">FIA58_006205</name>
</gene>
<evidence type="ECO:0000259" key="7">
    <source>
        <dbReference type="Pfam" id="PF00881"/>
    </source>
</evidence>
<accession>A0ABX0INW7</accession>
<organism evidence="8 9">
    <name type="scientific">Flavobacterium jejuense</name>
    <dbReference type="NCBI Taxonomy" id="1544455"/>
    <lineage>
        <taxon>Bacteria</taxon>
        <taxon>Pseudomonadati</taxon>
        <taxon>Bacteroidota</taxon>
        <taxon>Flavobacteriia</taxon>
        <taxon>Flavobacteriales</taxon>
        <taxon>Flavobacteriaceae</taxon>
        <taxon>Flavobacterium</taxon>
    </lineage>
</organism>
<keyword evidence="6" id="KW-0560">Oxidoreductase</keyword>
<evidence type="ECO:0000256" key="6">
    <source>
        <dbReference type="ARBA" id="ARBA00023002"/>
    </source>
</evidence>
<evidence type="ECO:0000256" key="4">
    <source>
        <dbReference type="ARBA" id="ARBA00022643"/>
    </source>
</evidence>
<evidence type="ECO:0000256" key="2">
    <source>
        <dbReference type="ARBA" id="ARBA00007118"/>
    </source>
</evidence>
<evidence type="ECO:0000256" key="5">
    <source>
        <dbReference type="ARBA" id="ARBA00022857"/>
    </source>
</evidence>
<comment type="caution">
    <text evidence="8">The sequence shown here is derived from an EMBL/GenBank/DDBJ whole genome shotgun (WGS) entry which is preliminary data.</text>
</comment>
<dbReference type="PANTHER" id="PTHR43673">
    <property type="entry name" value="NAD(P)H NITROREDUCTASE YDGI-RELATED"/>
    <property type="match status" value="1"/>
</dbReference>
<evidence type="ECO:0000313" key="8">
    <source>
        <dbReference type="EMBL" id="NHN25266.1"/>
    </source>
</evidence>
<dbReference type="RefSeq" id="WP_140961263.1">
    <property type="nucleotide sequence ID" value="NZ_VEVQ02000003.1"/>
</dbReference>
<name>A0ABX0INW7_9FLAO</name>
<dbReference type="Proteomes" id="UP000817854">
    <property type="component" value="Unassembled WGS sequence"/>
</dbReference>
<keyword evidence="5" id="KW-0521">NADP</keyword>
<keyword evidence="9" id="KW-1185">Reference proteome</keyword>
<dbReference type="Pfam" id="PF00881">
    <property type="entry name" value="Nitroreductase"/>
    <property type="match status" value="1"/>
</dbReference>
<dbReference type="InterPro" id="IPR000415">
    <property type="entry name" value="Nitroreductase-like"/>
</dbReference>
<evidence type="ECO:0000256" key="1">
    <source>
        <dbReference type="ARBA" id="ARBA00001917"/>
    </source>
</evidence>
<dbReference type="EMBL" id="VEVQ02000003">
    <property type="protein sequence ID" value="NHN25266.1"/>
    <property type="molecule type" value="Genomic_DNA"/>
</dbReference>
<evidence type="ECO:0000256" key="3">
    <source>
        <dbReference type="ARBA" id="ARBA00022630"/>
    </source>
</evidence>
<protein>
    <submittedName>
        <fullName evidence="8">NAD(P)H-dependent oxidoreductase</fullName>
    </submittedName>
</protein>
<dbReference type="PANTHER" id="PTHR43673:SF2">
    <property type="entry name" value="NITROREDUCTASE"/>
    <property type="match status" value="1"/>
</dbReference>
<dbReference type="CDD" id="cd02149">
    <property type="entry name" value="NfsB-like"/>
    <property type="match status" value="1"/>
</dbReference>
<dbReference type="InterPro" id="IPR029479">
    <property type="entry name" value="Nitroreductase"/>
</dbReference>
<dbReference type="SUPFAM" id="SSF55469">
    <property type="entry name" value="FMN-dependent nitroreductase-like"/>
    <property type="match status" value="1"/>
</dbReference>
<comment type="cofactor">
    <cofactor evidence="1">
        <name>FMN</name>
        <dbReference type="ChEBI" id="CHEBI:58210"/>
    </cofactor>
</comment>
<dbReference type="InterPro" id="IPR033878">
    <property type="entry name" value="NfsB-like"/>
</dbReference>
<keyword evidence="4" id="KW-0288">FMN</keyword>
<keyword evidence="3" id="KW-0285">Flavoprotein</keyword>
<dbReference type="Gene3D" id="3.40.109.10">
    <property type="entry name" value="NADH Oxidase"/>
    <property type="match status" value="1"/>
</dbReference>
<proteinExistence type="inferred from homology"/>
<sequence length="209" mass="23434">MDLKEVLNWRYATKKFSEKKVSTEKVNEIVETINLSASSTGMQTYRVLIIENQELRKELGKDSFNAQISEASHLLVFAAFDTVTKEMIENYIQLAASQRNMPIENLADYKNAMVGGLLSRTDKEHFNWSARQAYIGLGTGLIAAANLQVDSTPMEGFDAAKFDTLLGLKEKGLKSVVLLALGYRDAENDYMVSLKKVRLPIEEFAIEVV</sequence>
<reference evidence="8" key="2">
    <citation type="submission" date="2020-02" db="EMBL/GenBank/DDBJ databases">
        <title>Flavobacterium profundi sp. nov., isolated from a deep-sea seamount.</title>
        <authorList>
            <person name="Zhang D.-C."/>
        </authorList>
    </citation>
    <scope>NUCLEOTIDE SEQUENCE</scope>
    <source>
        <strain evidence="8">EC11</strain>
    </source>
</reference>
<feature type="domain" description="Nitroreductase" evidence="7">
    <location>
        <begin position="8"/>
        <end position="183"/>
    </location>
</feature>
<evidence type="ECO:0000313" key="9">
    <source>
        <dbReference type="Proteomes" id="UP000817854"/>
    </source>
</evidence>